<evidence type="ECO:0000256" key="7">
    <source>
        <dbReference type="ARBA" id="ARBA00082270"/>
    </source>
</evidence>
<sequence>MSTWQEAQDDQGRTYYYNVTTHETSWEKPAEPLSLGSWKAYKTEDGRDYYHNEETGETTWERPSGFGEQEDVKMEEEEEKPAQEEELSELDKELQTQKVDSGDLEKYKDVLEEEAQELYFGMLKENNVDSTWSFEKVILTFVKNPAYWAVRDPLKRKQLYDEFLVNKLQLEAQNKTQAIENAKNNFTLVLVEYRDQGKLHKHSRWVTLKDTLIKEENPIFKHSVLGDGQLRSIFNDFVKELAEVEELKLEKRKSEALAELETYLNQVVQSLDTNTLTWEKLNSMLQNDSRFKANKHFAVLDQLDILELYMSKVYPKIENDIKTQITKAEKVNYRADRKAREAFKKLLVKQVKINAGSLFRDVLPQFEDEDSFIELCGRNGSTPLELFWDIVDEKSQDLKVKKDLVEAVLRESKIDYDEVLSSKDKFVDTLTNIKDDRLSAFDLTDELEDGEVLVIYSQLVHAQTILAQKARTEFEKLIASRAHDLANWLQQNLADISILVVTEEEVDEDKTIINKKGDKYSLKKHLDDLQQWSDELHKAPVFQKAESTASKVYKNHPAKKAALLGKLVKDSITDLVAKLNQKLDRKRPAPEPESDAKKQRLEEKKPSQSLKPYLTAVRTSLTAAICLEDFSSQLVERHNRPEIEVDNSHNPELILNPVTICRNENEKILIEPSINSVRVSIKIKQADEIEQILVHQFTRFLTQRAENFFILRRVPIKGYDISFLITNFHTEQMLKDKLVDFIIEFMEEVDKEISEMKLFLNARARVIAESYLTPFD</sequence>
<dbReference type="SMART" id="SM00441">
    <property type="entry name" value="FF"/>
    <property type="match status" value="3"/>
</dbReference>
<dbReference type="InterPro" id="IPR001202">
    <property type="entry name" value="WW_dom"/>
</dbReference>
<feature type="domain" description="WW" evidence="9">
    <location>
        <begin position="38"/>
        <end position="65"/>
    </location>
</feature>
<dbReference type="EMBL" id="PYFQ01000001">
    <property type="protein sequence ID" value="PSK40482.1"/>
    <property type="molecule type" value="Genomic_DNA"/>
</dbReference>
<evidence type="ECO:0000256" key="1">
    <source>
        <dbReference type="ARBA" id="ARBA00004245"/>
    </source>
</evidence>
<keyword evidence="11" id="KW-1185">Reference proteome</keyword>
<comment type="function">
    <text evidence="6">Functions as actin-binding component of the Arp2/3 complex which is involved in regulation of actin polymerization and together with an activating nucleation-promoting factor (NPF) mediates the formation of branched actin networks. Seems to contact the mother actin filament.</text>
</comment>
<name>A0A2P7YX03_9ASCO</name>
<dbReference type="SUPFAM" id="SSF51045">
    <property type="entry name" value="WW domain"/>
    <property type="match status" value="2"/>
</dbReference>
<dbReference type="SMART" id="SM00456">
    <property type="entry name" value="WW"/>
    <property type="match status" value="2"/>
</dbReference>
<keyword evidence="3" id="KW-0963">Cytoplasm</keyword>
<feature type="compositionally biased region" description="Basic and acidic residues" evidence="8">
    <location>
        <begin position="583"/>
        <end position="606"/>
    </location>
</feature>
<dbReference type="PANTHER" id="PTHR22629:SF0">
    <property type="entry name" value="ACTIN-RELATED PROTEIN 2_3 COMPLEX SUBUNIT 4"/>
    <property type="match status" value="1"/>
</dbReference>
<dbReference type="GO" id="GO:0051015">
    <property type="term" value="F:actin filament binding"/>
    <property type="evidence" value="ECO:0007669"/>
    <property type="project" value="TreeGrafter"/>
</dbReference>
<evidence type="ECO:0000313" key="10">
    <source>
        <dbReference type="EMBL" id="PSK40482.1"/>
    </source>
</evidence>
<dbReference type="AlphaFoldDB" id="A0A2P7YX03"/>
<dbReference type="STRING" id="418784.A0A2P7YX03"/>
<dbReference type="GO" id="GO:0034314">
    <property type="term" value="P:Arp2/3 complex-mediated actin nucleation"/>
    <property type="evidence" value="ECO:0007669"/>
    <property type="project" value="InterPro"/>
</dbReference>
<protein>
    <recommendedName>
        <fullName evidence="7">Arp2/3 complex 20 kDa</fullName>
    </recommendedName>
</protein>
<dbReference type="GeneID" id="36563518"/>
<proteinExistence type="inferred from homology"/>
<reference evidence="10 11" key="1">
    <citation type="submission" date="2018-03" db="EMBL/GenBank/DDBJ databases">
        <title>Candida pseudohaemulonii genome assembly and annotation.</title>
        <authorList>
            <person name="Munoz J.F."/>
            <person name="Gade L.G."/>
            <person name="Chow N.A."/>
            <person name="Litvintseva A.P."/>
            <person name="Loparev V.N."/>
            <person name="Cuomo C.A."/>
        </authorList>
    </citation>
    <scope>NUCLEOTIDE SEQUENCE [LARGE SCALE GENOMIC DNA]</scope>
    <source>
        <strain evidence="10 11">B12108</strain>
    </source>
</reference>
<dbReference type="PROSITE" id="PS01159">
    <property type="entry name" value="WW_DOMAIN_1"/>
    <property type="match status" value="2"/>
</dbReference>
<evidence type="ECO:0000256" key="3">
    <source>
        <dbReference type="ARBA" id="ARBA00022490"/>
    </source>
</evidence>
<evidence type="ECO:0000256" key="6">
    <source>
        <dbReference type="ARBA" id="ARBA00054835"/>
    </source>
</evidence>
<evidence type="ECO:0000256" key="5">
    <source>
        <dbReference type="ARBA" id="ARBA00023212"/>
    </source>
</evidence>
<dbReference type="Proteomes" id="UP000241107">
    <property type="component" value="Unassembled WGS sequence"/>
</dbReference>
<comment type="similarity">
    <text evidence="2">Belongs to the ARPC4 family.</text>
</comment>
<dbReference type="InterPro" id="IPR002713">
    <property type="entry name" value="FF_domain"/>
</dbReference>
<feature type="compositionally biased region" description="Acidic residues" evidence="8">
    <location>
        <begin position="73"/>
        <end position="88"/>
    </location>
</feature>
<dbReference type="SUPFAM" id="SSF69645">
    <property type="entry name" value="Arp2/3 complex subunits"/>
    <property type="match status" value="1"/>
</dbReference>
<evidence type="ECO:0000313" key="11">
    <source>
        <dbReference type="Proteomes" id="UP000241107"/>
    </source>
</evidence>
<dbReference type="VEuPathDB" id="FungiDB:C7M61_000124"/>
<evidence type="ECO:0000259" key="9">
    <source>
        <dbReference type="PROSITE" id="PS50020"/>
    </source>
</evidence>
<dbReference type="InterPro" id="IPR036517">
    <property type="entry name" value="FF_domain_sf"/>
</dbReference>
<dbReference type="Pfam" id="PF05856">
    <property type="entry name" value="ARPC4"/>
    <property type="match status" value="1"/>
</dbReference>
<keyword evidence="5" id="KW-0206">Cytoskeleton</keyword>
<keyword evidence="4" id="KW-0009">Actin-binding</keyword>
<dbReference type="InterPro" id="IPR034666">
    <property type="entry name" value="ARPC2/4"/>
</dbReference>
<dbReference type="Gene3D" id="1.10.10.440">
    <property type="entry name" value="FF domain"/>
    <property type="match status" value="2"/>
</dbReference>
<comment type="caution">
    <text evidence="10">The sequence shown here is derived from an EMBL/GenBank/DDBJ whole genome shotgun (WGS) entry which is preliminary data.</text>
</comment>
<evidence type="ECO:0000256" key="2">
    <source>
        <dbReference type="ARBA" id="ARBA00005919"/>
    </source>
</evidence>
<gene>
    <name evidence="10" type="ORF">C7M61_000124</name>
</gene>
<dbReference type="Pfam" id="PF00397">
    <property type="entry name" value="WW"/>
    <property type="match status" value="2"/>
</dbReference>
<dbReference type="SUPFAM" id="SSF81698">
    <property type="entry name" value="FF domain"/>
    <property type="match status" value="2"/>
</dbReference>
<evidence type="ECO:0000256" key="8">
    <source>
        <dbReference type="SAM" id="MobiDB-lite"/>
    </source>
</evidence>
<dbReference type="PANTHER" id="PTHR22629">
    <property type="entry name" value="ARP2/3 COMPLEX 20 KD SUBUNIT"/>
    <property type="match status" value="1"/>
</dbReference>
<dbReference type="FunFam" id="3.30.1460.20:FF:000001">
    <property type="entry name" value="Actin-related protein 2/3 complex subunit 4"/>
    <property type="match status" value="1"/>
</dbReference>
<dbReference type="Gene3D" id="2.20.70.10">
    <property type="match status" value="2"/>
</dbReference>
<dbReference type="Gene3D" id="3.30.1460.20">
    <property type="match status" value="1"/>
</dbReference>
<dbReference type="InterPro" id="IPR036020">
    <property type="entry name" value="WW_dom_sf"/>
</dbReference>
<accession>A0A2P7YX03</accession>
<comment type="subcellular location">
    <subcellularLocation>
        <location evidence="1">Cytoplasm</location>
        <location evidence="1">Cytoskeleton</location>
    </subcellularLocation>
</comment>
<dbReference type="InterPro" id="IPR008384">
    <property type="entry name" value="ARPC4"/>
</dbReference>
<dbReference type="OrthoDB" id="187617at2759"/>
<feature type="domain" description="WW" evidence="9">
    <location>
        <begin position="1"/>
        <end position="31"/>
    </location>
</feature>
<dbReference type="Pfam" id="PF01846">
    <property type="entry name" value="FF"/>
    <property type="match status" value="2"/>
</dbReference>
<dbReference type="CDD" id="cd00201">
    <property type="entry name" value="WW"/>
    <property type="match status" value="2"/>
</dbReference>
<evidence type="ECO:0000256" key="4">
    <source>
        <dbReference type="ARBA" id="ARBA00023203"/>
    </source>
</evidence>
<organism evidence="10 11">
    <name type="scientific">Candidozyma pseudohaemuli</name>
    <dbReference type="NCBI Taxonomy" id="418784"/>
    <lineage>
        <taxon>Eukaryota</taxon>
        <taxon>Fungi</taxon>
        <taxon>Dikarya</taxon>
        <taxon>Ascomycota</taxon>
        <taxon>Saccharomycotina</taxon>
        <taxon>Pichiomycetes</taxon>
        <taxon>Metschnikowiaceae</taxon>
        <taxon>Candidozyma</taxon>
    </lineage>
</organism>
<dbReference type="PROSITE" id="PS50020">
    <property type="entry name" value="WW_DOMAIN_2"/>
    <property type="match status" value="2"/>
</dbReference>
<dbReference type="GO" id="GO:0030041">
    <property type="term" value="P:actin filament polymerization"/>
    <property type="evidence" value="ECO:0007669"/>
    <property type="project" value="InterPro"/>
</dbReference>
<feature type="region of interest" description="Disordered" evidence="8">
    <location>
        <begin position="583"/>
        <end position="609"/>
    </location>
</feature>
<feature type="region of interest" description="Disordered" evidence="8">
    <location>
        <begin position="49"/>
        <end position="95"/>
    </location>
</feature>
<dbReference type="GO" id="GO:0005885">
    <property type="term" value="C:Arp2/3 protein complex"/>
    <property type="evidence" value="ECO:0007669"/>
    <property type="project" value="InterPro"/>
</dbReference>
<dbReference type="RefSeq" id="XP_024715181.1">
    <property type="nucleotide sequence ID" value="XM_024855582.1"/>
</dbReference>